<evidence type="ECO:0000256" key="1">
    <source>
        <dbReference type="SAM" id="MobiDB-lite"/>
    </source>
</evidence>
<feature type="compositionally biased region" description="Basic and acidic residues" evidence="1">
    <location>
        <begin position="91"/>
        <end position="101"/>
    </location>
</feature>
<gene>
    <name evidence="2" type="ORF">ATANTOWER_021845</name>
</gene>
<organism evidence="2 3">
    <name type="scientific">Ataeniobius toweri</name>
    <dbReference type="NCBI Taxonomy" id="208326"/>
    <lineage>
        <taxon>Eukaryota</taxon>
        <taxon>Metazoa</taxon>
        <taxon>Chordata</taxon>
        <taxon>Craniata</taxon>
        <taxon>Vertebrata</taxon>
        <taxon>Euteleostomi</taxon>
        <taxon>Actinopterygii</taxon>
        <taxon>Neopterygii</taxon>
        <taxon>Teleostei</taxon>
        <taxon>Neoteleostei</taxon>
        <taxon>Acanthomorphata</taxon>
        <taxon>Ovalentaria</taxon>
        <taxon>Atherinomorphae</taxon>
        <taxon>Cyprinodontiformes</taxon>
        <taxon>Goodeidae</taxon>
        <taxon>Ataeniobius</taxon>
    </lineage>
</organism>
<sequence length="101" mass="11498">MSLFLFMKMVCDSIHSSVWLMHIPTTIHPSIHPSIHPFSLPASSVQGRKEAGAYLQRSMGERWGAPWTGRQSLQGNTETHRTNNHAHTHSVLREIERDQLT</sequence>
<feature type="region of interest" description="Disordered" evidence="1">
    <location>
        <begin position="65"/>
        <end position="101"/>
    </location>
</feature>
<protein>
    <recommendedName>
        <fullName evidence="4">Secreted protein</fullName>
    </recommendedName>
</protein>
<proteinExistence type="predicted"/>
<dbReference type="EMBL" id="JAHUTI010044052">
    <property type="protein sequence ID" value="MED6246678.1"/>
    <property type="molecule type" value="Genomic_DNA"/>
</dbReference>
<comment type="caution">
    <text evidence="2">The sequence shown here is derived from an EMBL/GenBank/DDBJ whole genome shotgun (WGS) entry which is preliminary data.</text>
</comment>
<evidence type="ECO:0000313" key="2">
    <source>
        <dbReference type="EMBL" id="MED6246678.1"/>
    </source>
</evidence>
<keyword evidence="3" id="KW-1185">Reference proteome</keyword>
<reference evidence="2 3" key="1">
    <citation type="submission" date="2021-07" db="EMBL/GenBank/DDBJ databases">
        <authorList>
            <person name="Palmer J.M."/>
        </authorList>
    </citation>
    <scope>NUCLEOTIDE SEQUENCE [LARGE SCALE GENOMIC DNA]</scope>
    <source>
        <strain evidence="2 3">AT_MEX2019</strain>
        <tissue evidence="2">Muscle</tissue>
    </source>
</reference>
<accession>A0ABU7B8G6</accession>
<evidence type="ECO:0000313" key="3">
    <source>
        <dbReference type="Proteomes" id="UP001345963"/>
    </source>
</evidence>
<name>A0ABU7B8G6_9TELE</name>
<evidence type="ECO:0008006" key="4">
    <source>
        <dbReference type="Google" id="ProtNLM"/>
    </source>
</evidence>
<dbReference type="Proteomes" id="UP001345963">
    <property type="component" value="Unassembled WGS sequence"/>
</dbReference>